<organism evidence="1 2">
    <name type="scientific">Alligator mississippiensis</name>
    <name type="common">American alligator</name>
    <dbReference type="NCBI Taxonomy" id="8496"/>
    <lineage>
        <taxon>Eukaryota</taxon>
        <taxon>Metazoa</taxon>
        <taxon>Chordata</taxon>
        <taxon>Craniata</taxon>
        <taxon>Vertebrata</taxon>
        <taxon>Euteleostomi</taxon>
        <taxon>Archelosauria</taxon>
        <taxon>Archosauria</taxon>
        <taxon>Crocodylia</taxon>
        <taxon>Alligatoridae</taxon>
        <taxon>Alligatorinae</taxon>
        <taxon>Alligator</taxon>
    </lineage>
</organism>
<sequence length="80" mass="8715">MSRTWSLAVTGFEKRKKALIPPLCSVSELQLAVKRHPLKSGEGSVNETLSGLSKYCICPDYLLGRWKIVLSGGKASHSQA</sequence>
<comment type="caution">
    <text evidence="1">The sequence shown here is derived from an EMBL/GenBank/DDBJ whole genome shotgun (WGS) entry which is preliminary data.</text>
</comment>
<evidence type="ECO:0000313" key="1">
    <source>
        <dbReference type="EMBL" id="KYO21619.1"/>
    </source>
</evidence>
<gene>
    <name evidence="1" type="ORF">Y1Q_0003364</name>
</gene>
<proteinExistence type="predicted"/>
<dbReference type="AlphaFoldDB" id="A0A151MAW7"/>
<dbReference type="EMBL" id="AKHW03006286">
    <property type="protein sequence ID" value="KYO21619.1"/>
    <property type="molecule type" value="Genomic_DNA"/>
</dbReference>
<name>A0A151MAW7_ALLMI</name>
<protein>
    <submittedName>
        <fullName evidence="1">Uncharacterized protein</fullName>
    </submittedName>
</protein>
<accession>A0A151MAW7</accession>
<keyword evidence="2" id="KW-1185">Reference proteome</keyword>
<evidence type="ECO:0000313" key="2">
    <source>
        <dbReference type="Proteomes" id="UP000050525"/>
    </source>
</evidence>
<reference evidence="1 2" key="1">
    <citation type="journal article" date="2012" name="Genome Biol.">
        <title>Sequencing three crocodilian genomes to illuminate the evolution of archosaurs and amniotes.</title>
        <authorList>
            <person name="St John J.A."/>
            <person name="Braun E.L."/>
            <person name="Isberg S.R."/>
            <person name="Miles L.G."/>
            <person name="Chong A.Y."/>
            <person name="Gongora J."/>
            <person name="Dalzell P."/>
            <person name="Moran C."/>
            <person name="Bed'hom B."/>
            <person name="Abzhanov A."/>
            <person name="Burgess S.C."/>
            <person name="Cooksey A.M."/>
            <person name="Castoe T.A."/>
            <person name="Crawford N.G."/>
            <person name="Densmore L.D."/>
            <person name="Drew J.C."/>
            <person name="Edwards S.V."/>
            <person name="Faircloth B.C."/>
            <person name="Fujita M.K."/>
            <person name="Greenwold M.J."/>
            <person name="Hoffmann F.G."/>
            <person name="Howard J.M."/>
            <person name="Iguchi T."/>
            <person name="Janes D.E."/>
            <person name="Khan S.Y."/>
            <person name="Kohno S."/>
            <person name="de Koning A.J."/>
            <person name="Lance S.L."/>
            <person name="McCarthy F.M."/>
            <person name="McCormack J.E."/>
            <person name="Merchant M.E."/>
            <person name="Peterson D.G."/>
            <person name="Pollock D.D."/>
            <person name="Pourmand N."/>
            <person name="Raney B.J."/>
            <person name="Roessler K.A."/>
            <person name="Sanford J.R."/>
            <person name="Sawyer R.H."/>
            <person name="Schmidt C.J."/>
            <person name="Triplett E.W."/>
            <person name="Tuberville T.D."/>
            <person name="Venegas-Anaya M."/>
            <person name="Howard J.T."/>
            <person name="Jarvis E.D."/>
            <person name="Guillette L.J.Jr."/>
            <person name="Glenn T.C."/>
            <person name="Green R.E."/>
            <person name="Ray D.A."/>
        </authorList>
    </citation>
    <scope>NUCLEOTIDE SEQUENCE [LARGE SCALE GENOMIC DNA]</scope>
    <source>
        <strain evidence="1">KSC_2009_1</strain>
    </source>
</reference>
<dbReference type="Proteomes" id="UP000050525">
    <property type="component" value="Unassembled WGS sequence"/>
</dbReference>